<dbReference type="FunFam" id="1.10.630.10:FF:000018">
    <property type="entry name" value="Cytochrome P450 monooxygenase"/>
    <property type="match status" value="1"/>
</dbReference>
<keyword evidence="2 7" id="KW-0349">Heme</keyword>
<reference evidence="8 9" key="1">
    <citation type="journal article" date="2009" name="Stand. Genomic Sci.">
        <title>Complete genome sequence of Stackebrandtia nassauensis type strain (LLR-40K-21).</title>
        <authorList>
            <person name="Munk C."/>
            <person name="Lapidus A."/>
            <person name="Copeland A."/>
            <person name="Jando M."/>
            <person name="Mayilraj S."/>
            <person name="Glavina Del Rio T."/>
            <person name="Nolan M."/>
            <person name="Chen F."/>
            <person name="Lucas S."/>
            <person name="Tice H."/>
            <person name="Cheng J.F."/>
            <person name="Han C."/>
            <person name="Detter J.C."/>
            <person name="Bruce D."/>
            <person name="Goodwin L."/>
            <person name="Chain P."/>
            <person name="Pitluck S."/>
            <person name="Goker M."/>
            <person name="Ovchinikova G."/>
            <person name="Pati A."/>
            <person name="Ivanova N."/>
            <person name="Mavromatis K."/>
            <person name="Chen A."/>
            <person name="Palaniappan K."/>
            <person name="Land M."/>
            <person name="Hauser L."/>
            <person name="Chang Y.J."/>
            <person name="Jeffries C.D."/>
            <person name="Bristow J."/>
            <person name="Eisen J.A."/>
            <person name="Markowitz V."/>
            <person name="Hugenholtz P."/>
            <person name="Kyrpides N.C."/>
            <person name="Klenk H.P."/>
        </authorList>
    </citation>
    <scope>NUCLEOTIDE SEQUENCE [LARGE SCALE GENOMIC DNA]</scope>
    <source>
        <strain evidence="9">DSM 44728 / CIP 108903 / NRRL B-16338 / NBRC 102104 / LLR-40K-21</strain>
    </source>
</reference>
<dbReference type="Proteomes" id="UP000000844">
    <property type="component" value="Chromosome"/>
</dbReference>
<dbReference type="KEGG" id="sna:Snas_2715"/>
<evidence type="ECO:0000256" key="2">
    <source>
        <dbReference type="ARBA" id="ARBA00022617"/>
    </source>
</evidence>
<dbReference type="GO" id="GO:0020037">
    <property type="term" value="F:heme binding"/>
    <property type="evidence" value="ECO:0007669"/>
    <property type="project" value="InterPro"/>
</dbReference>
<dbReference type="PRINTS" id="PR00359">
    <property type="entry name" value="BP450"/>
</dbReference>
<dbReference type="RefSeq" id="WP_013017962.1">
    <property type="nucleotide sequence ID" value="NC_013947.1"/>
</dbReference>
<organism evidence="8 9">
    <name type="scientific">Stackebrandtia nassauensis (strain DSM 44728 / CIP 108903 / NRRL B-16338 / NBRC 102104 / LLR-40K-21)</name>
    <dbReference type="NCBI Taxonomy" id="446470"/>
    <lineage>
        <taxon>Bacteria</taxon>
        <taxon>Bacillati</taxon>
        <taxon>Actinomycetota</taxon>
        <taxon>Actinomycetes</taxon>
        <taxon>Glycomycetales</taxon>
        <taxon>Glycomycetaceae</taxon>
        <taxon>Stackebrandtia</taxon>
    </lineage>
</organism>
<dbReference type="eggNOG" id="COG2124">
    <property type="taxonomic scope" value="Bacteria"/>
</dbReference>
<keyword evidence="4 7" id="KW-0560">Oxidoreductase</keyword>
<evidence type="ECO:0000313" key="9">
    <source>
        <dbReference type="Proteomes" id="UP000000844"/>
    </source>
</evidence>
<dbReference type="GO" id="GO:0004497">
    <property type="term" value="F:monooxygenase activity"/>
    <property type="evidence" value="ECO:0007669"/>
    <property type="project" value="UniProtKB-KW"/>
</dbReference>
<evidence type="ECO:0000256" key="4">
    <source>
        <dbReference type="ARBA" id="ARBA00023002"/>
    </source>
</evidence>
<dbReference type="OrthoDB" id="3804058at2"/>
<dbReference type="PANTHER" id="PTHR46696">
    <property type="entry name" value="P450, PUTATIVE (EUROFUNG)-RELATED"/>
    <property type="match status" value="1"/>
</dbReference>
<dbReference type="InterPro" id="IPR002397">
    <property type="entry name" value="Cyt_P450_B"/>
</dbReference>
<dbReference type="Gene3D" id="1.10.630.10">
    <property type="entry name" value="Cytochrome P450"/>
    <property type="match status" value="1"/>
</dbReference>
<accession>D3Q7C0</accession>
<keyword evidence="9" id="KW-1185">Reference proteome</keyword>
<dbReference type="CDD" id="cd11031">
    <property type="entry name" value="Cyp158A-like"/>
    <property type="match status" value="1"/>
</dbReference>
<sequence>METPTLPFERTKVLELSPLARKLQEAGPIHRIRTAVGDPAWLVTRYAEVKELFGDNRLGRSHPDPASASRMNHSAVFGGGPTGEFDTEPEDAVRFRRLLQPLFSAKHMRLMQSRVDELVSGLLDPLEGATEPVDLHQALALPLPVLVICELLGVPLDDRDAFVAWSQDAGVVDDQARSEAGMANLMGYIYQLAMKKRANPGKDVLSAVAAAEHLPDEEVTRLGAGLLFAGHETTVTRIGFGVFLLLTKPEQWQSMLEDPELMSTAVEEILRAPVAGGLEGIPRYARSDIEFAGVTIKAGDLVILDLSAANHDPRAFADPDEFDVSRPANTHVGFGHGLHYCIGAPLARIELRSVFAQLPRRFPNLRLAVAPEDIEWRENQLTGGLKALPVSLT</sequence>
<dbReference type="InterPro" id="IPR017972">
    <property type="entry name" value="Cyt_P450_CS"/>
</dbReference>
<protein>
    <submittedName>
        <fullName evidence="8">Cytochrome P450</fullName>
    </submittedName>
</protein>
<dbReference type="PROSITE" id="PS00086">
    <property type="entry name" value="CYTOCHROME_P450"/>
    <property type="match status" value="1"/>
</dbReference>
<evidence type="ECO:0000256" key="7">
    <source>
        <dbReference type="RuleBase" id="RU000461"/>
    </source>
</evidence>
<keyword evidence="6 7" id="KW-0503">Monooxygenase</keyword>
<keyword evidence="5 7" id="KW-0408">Iron</keyword>
<evidence type="ECO:0000313" key="8">
    <source>
        <dbReference type="EMBL" id="ADD42391.1"/>
    </source>
</evidence>
<dbReference type="GO" id="GO:0005506">
    <property type="term" value="F:iron ion binding"/>
    <property type="evidence" value="ECO:0007669"/>
    <property type="project" value="InterPro"/>
</dbReference>
<keyword evidence="3 7" id="KW-0479">Metal-binding</keyword>
<dbReference type="PANTHER" id="PTHR46696:SF6">
    <property type="entry name" value="P450, PUTATIVE (EUROFUNG)-RELATED"/>
    <property type="match status" value="1"/>
</dbReference>
<proteinExistence type="inferred from homology"/>
<evidence type="ECO:0000256" key="1">
    <source>
        <dbReference type="ARBA" id="ARBA00010617"/>
    </source>
</evidence>
<name>D3Q7C0_STANL</name>
<dbReference type="InterPro" id="IPR036396">
    <property type="entry name" value="Cyt_P450_sf"/>
</dbReference>
<dbReference type="HOGENOM" id="CLU_033716_1_1_11"/>
<dbReference type="InterPro" id="IPR001128">
    <property type="entry name" value="Cyt_P450"/>
</dbReference>
<evidence type="ECO:0000256" key="5">
    <source>
        <dbReference type="ARBA" id="ARBA00023004"/>
    </source>
</evidence>
<gene>
    <name evidence="8" type="ordered locus">Snas_2715</name>
</gene>
<dbReference type="STRING" id="446470.Snas_2715"/>
<dbReference type="AlphaFoldDB" id="D3Q7C0"/>
<dbReference type="Pfam" id="PF00067">
    <property type="entry name" value="p450"/>
    <property type="match status" value="1"/>
</dbReference>
<dbReference type="PRINTS" id="PR00385">
    <property type="entry name" value="P450"/>
</dbReference>
<dbReference type="EMBL" id="CP001778">
    <property type="protein sequence ID" value="ADD42391.1"/>
    <property type="molecule type" value="Genomic_DNA"/>
</dbReference>
<dbReference type="GO" id="GO:0016705">
    <property type="term" value="F:oxidoreductase activity, acting on paired donors, with incorporation or reduction of molecular oxygen"/>
    <property type="evidence" value="ECO:0007669"/>
    <property type="project" value="InterPro"/>
</dbReference>
<comment type="similarity">
    <text evidence="1 7">Belongs to the cytochrome P450 family.</text>
</comment>
<dbReference type="SUPFAM" id="SSF48264">
    <property type="entry name" value="Cytochrome P450"/>
    <property type="match status" value="1"/>
</dbReference>
<evidence type="ECO:0000256" key="3">
    <source>
        <dbReference type="ARBA" id="ARBA00022723"/>
    </source>
</evidence>
<evidence type="ECO:0000256" key="6">
    <source>
        <dbReference type="ARBA" id="ARBA00023033"/>
    </source>
</evidence>